<keyword evidence="2" id="KW-0378">Hydrolase</keyword>
<organism evidence="2 3">
    <name type="scientific">Nocardia suismassiliense</name>
    <dbReference type="NCBI Taxonomy" id="2077092"/>
    <lineage>
        <taxon>Bacteria</taxon>
        <taxon>Bacillati</taxon>
        <taxon>Actinomycetota</taxon>
        <taxon>Actinomycetes</taxon>
        <taxon>Mycobacteriales</taxon>
        <taxon>Nocardiaceae</taxon>
        <taxon>Nocardia</taxon>
    </lineage>
</organism>
<keyword evidence="2" id="KW-0540">Nuclease</keyword>
<gene>
    <name evidence="2" type="ORF">ACFYV7_05355</name>
</gene>
<evidence type="ECO:0000259" key="1">
    <source>
        <dbReference type="Pfam" id="PF05685"/>
    </source>
</evidence>
<dbReference type="GO" id="GO:0004519">
    <property type="term" value="F:endonuclease activity"/>
    <property type="evidence" value="ECO:0007669"/>
    <property type="project" value="UniProtKB-KW"/>
</dbReference>
<sequence length="195" mass="21738">MTALPEPWRLLTIADYMALGEDDERCRRELQEGVLTISPSPTPQHSVVSNRLFAQVETQLPSDLAVVADVDLDLQLVPENGPATVRRPDLAIVEDAEFERVEAEGGILRASAARLVVEIVSPGSRRTDYVMKRSEYADAGIPHYWIIDLSPPLSLLAFRLTEELGYVDEGEMTDVFTTTSPCSLTIQLNRLCRRK</sequence>
<name>A0ABW6QLX3_9NOCA</name>
<dbReference type="InterPro" id="IPR008538">
    <property type="entry name" value="Uma2"/>
</dbReference>
<dbReference type="RefSeq" id="WP_387713922.1">
    <property type="nucleotide sequence ID" value="NZ_JBIAPI010000001.1"/>
</dbReference>
<dbReference type="CDD" id="cd06260">
    <property type="entry name" value="DUF820-like"/>
    <property type="match status" value="1"/>
</dbReference>
<dbReference type="EMBL" id="JBIAPI010000001">
    <property type="protein sequence ID" value="MFF3222203.1"/>
    <property type="molecule type" value="Genomic_DNA"/>
</dbReference>
<dbReference type="SUPFAM" id="SSF52980">
    <property type="entry name" value="Restriction endonuclease-like"/>
    <property type="match status" value="1"/>
</dbReference>
<evidence type="ECO:0000313" key="3">
    <source>
        <dbReference type="Proteomes" id="UP001601948"/>
    </source>
</evidence>
<dbReference type="Proteomes" id="UP001601948">
    <property type="component" value="Unassembled WGS sequence"/>
</dbReference>
<comment type="caution">
    <text evidence="2">The sequence shown here is derived from an EMBL/GenBank/DDBJ whole genome shotgun (WGS) entry which is preliminary data.</text>
</comment>
<evidence type="ECO:0000313" key="2">
    <source>
        <dbReference type="EMBL" id="MFF3222203.1"/>
    </source>
</evidence>
<keyword evidence="2" id="KW-0255">Endonuclease</keyword>
<keyword evidence="3" id="KW-1185">Reference proteome</keyword>
<dbReference type="Pfam" id="PF05685">
    <property type="entry name" value="Uma2"/>
    <property type="match status" value="1"/>
</dbReference>
<dbReference type="PANTHER" id="PTHR35400">
    <property type="entry name" value="SLR1083 PROTEIN"/>
    <property type="match status" value="1"/>
</dbReference>
<dbReference type="InterPro" id="IPR011335">
    <property type="entry name" value="Restrct_endonuc-II-like"/>
</dbReference>
<protein>
    <submittedName>
        <fullName evidence="2">Uma2 family endonuclease</fullName>
    </submittedName>
</protein>
<dbReference type="PANTHER" id="PTHR35400:SF3">
    <property type="entry name" value="SLL1072 PROTEIN"/>
    <property type="match status" value="1"/>
</dbReference>
<dbReference type="InterPro" id="IPR012296">
    <property type="entry name" value="Nuclease_put_TT1808"/>
</dbReference>
<feature type="domain" description="Putative restriction endonuclease" evidence="1">
    <location>
        <begin position="15"/>
        <end position="174"/>
    </location>
</feature>
<dbReference type="Gene3D" id="3.90.1570.10">
    <property type="entry name" value="tt1808, chain A"/>
    <property type="match status" value="1"/>
</dbReference>
<reference evidence="2 3" key="1">
    <citation type="submission" date="2024-10" db="EMBL/GenBank/DDBJ databases">
        <title>The Natural Products Discovery Center: Release of the First 8490 Sequenced Strains for Exploring Actinobacteria Biosynthetic Diversity.</title>
        <authorList>
            <person name="Kalkreuter E."/>
            <person name="Kautsar S.A."/>
            <person name="Yang D."/>
            <person name="Bader C.D."/>
            <person name="Teijaro C.N."/>
            <person name="Fluegel L."/>
            <person name="Davis C.M."/>
            <person name="Simpson J.R."/>
            <person name="Lauterbach L."/>
            <person name="Steele A.D."/>
            <person name="Gui C."/>
            <person name="Meng S."/>
            <person name="Li G."/>
            <person name="Viehrig K."/>
            <person name="Ye F."/>
            <person name="Su P."/>
            <person name="Kiefer A.F."/>
            <person name="Nichols A."/>
            <person name="Cepeda A.J."/>
            <person name="Yan W."/>
            <person name="Fan B."/>
            <person name="Jiang Y."/>
            <person name="Adhikari A."/>
            <person name="Zheng C.-J."/>
            <person name="Schuster L."/>
            <person name="Cowan T.M."/>
            <person name="Smanski M.J."/>
            <person name="Chevrette M.G."/>
            <person name="De Carvalho L.P.S."/>
            <person name="Shen B."/>
        </authorList>
    </citation>
    <scope>NUCLEOTIDE SEQUENCE [LARGE SCALE GENOMIC DNA]</scope>
    <source>
        <strain evidence="2 3">NPDC003040</strain>
    </source>
</reference>
<proteinExistence type="predicted"/>
<accession>A0ABW6QLX3</accession>